<keyword evidence="2" id="KW-1185">Reference proteome</keyword>
<organism evidence="1 2">
    <name type="scientific">Gluconobacter albidus</name>
    <dbReference type="NCBI Taxonomy" id="318683"/>
    <lineage>
        <taxon>Bacteria</taxon>
        <taxon>Pseudomonadati</taxon>
        <taxon>Pseudomonadota</taxon>
        <taxon>Alphaproteobacteria</taxon>
        <taxon>Acetobacterales</taxon>
        <taxon>Acetobacteraceae</taxon>
        <taxon>Gluconobacter</taxon>
    </lineage>
</organism>
<accession>A0ABQ5X2J9</accession>
<sequence length="102" mass="11881">MIKDLQDRKLIISGIITLDMEFSSLLTSETDADLLLVMEEIKTFATNMQHVLKSAKKPDWQNLATSYIDEMKKHKKIAFDKNYQFIKSISKKELSFIKQNPQ</sequence>
<reference evidence="2" key="1">
    <citation type="journal article" date="2019" name="Int. J. Syst. Evol. Microbiol.">
        <title>The Global Catalogue of Microorganisms (GCM) 10K type strain sequencing project: providing services to taxonomists for standard genome sequencing and annotation.</title>
        <authorList>
            <consortium name="The Broad Institute Genomics Platform"/>
            <consortium name="The Broad Institute Genome Sequencing Center for Infectious Disease"/>
            <person name="Wu L."/>
            <person name="Ma J."/>
        </authorList>
    </citation>
    <scope>NUCLEOTIDE SEQUENCE [LARGE SCALE GENOMIC DNA]</scope>
    <source>
        <strain evidence="2">NBRC 3250</strain>
    </source>
</reference>
<proteinExistence type="predicted"/>
<protein>
    <submittedName>
        <fullName evidence="1">Uncharacterized protein</fullName>
    </submittedName>
</protein>
<dbReference type="Proteomes" id="UP001156672">
    <property type="component" value="Unassembled WGS sequence"/>
</dbReference>
<dbReference type="RefSeq" id="WP_145995670.1">
    <property type="nucleotide sequence ID" value="NZ_BEWL01000035.1"/>
</dbReference>
<evidence type="ECO:0000313" key="1">
    <source>
        <dbReference type="EMBL" id="GLQ69497.1"/>
    </source>
</evidence>
<evidence type="ECO:0000313" key="2">
    <source>
        <dbReference type="Proteomes" id="UP001156672"/>
    </source>
</evidence>
<dbReference type="EMBL" id="BSNW01000032">
    <property type="protein sequence ID" value="GLQ69497.1"/>
    <property type="molecule type" value="Genomic_DNA"/>
</dbReference>
<gene>
    <name evidence="1" type="ORF">GCM10007866_19490</name>
</gene>
<name>A0ABQ5X2J9_9PROT</name>
<comment type="caution">
    <text evidence="1">The sequence shown here is derived from an EMBL/GenBank/DDBJ whole genome shotgun (WGS) entry which is preliminary data.</text>
</comment>